<dbReference type="Pfam" id="PF03144">
    <property type="entry name" value="GTP_EFTU_D2"/>
    <property type="match status" value="1"/>
</dbReference>
<dbReference type="Pfam" id="PF00009">
    <property type="entry name" value="GTP_EFTU"/>
    <property type="match status" value="1"/>
</dbReference>
<evidence type="ECO:0000313" key="4">
    <source>
        <dbReference type="EMBL" id="KAL3765205.1"/>
    </source>
</evidence>
<dbReference type="SUPFAM" id="SSF50447">
    <property type="entry name" value="Translation proteins"/>
    <property type="match status" value="1"/>
</dbReference>
<dbReference type="CDD" id="cd03710">
    <property type="entry name" value="BipA_TypA_C"/>
    <property type="match status" value="1"/>
</dbReference>
<proteinExistence type="predicted"/>
<feature type="compositionally biased region" description="Polar residues" evidence="2">
    <location>
        <begin position="484"/>
        <end position="495"/>
    </location>
</feature>
<comment type="subcellular location">
    <subcellularLocation>
        <location evidence="1">Plastid</location>
        <location evidence="1">Chloroplast</location>
    </subcellularLocation>
</comment>
<dbReference type="Pfam" id="PF21018">
    <property type="entry name" value="BipA_C"/>
    <property type="match status" value="1"/>
</dbReference>
<dbReference type="InterPro" id="IPR035651">
    <property type="entry name" value="BipA_V"/>
</dbReference>
<name>A0ABD3MMD7_9STRA</name>
<dbReference type="Proteomes" id="UP001530293">
    <property type="component" value="Unassembled WGS sequence"/>
</dbReference>
<sequence>MIVSSRALAHAIARSKSSPLSLSRIVYSRYYYCSSSSLFSGFLGTKNINDEAASCASSANKSNDSCPLPLLAFNNSHNSIRRRHTICSSHSERSSTLLNRNSFIARYLSSSAAAIDDDENTASPSSTNNNAIYTIQRRRGIRNVAIVAHVDHGKTTLVDELLKVAAASSLSSSSSSSSMDSINGSNNNDGDTINNSDADNSASSSGAANSAGGAGGEGVRLMDCGDLEKERGITITSKVTRLNYSTSAKKDDENDDGSYIINVVDTPGHADFAGEVDRILSTVDGIVLVVDAGEGPKSQTKYVLSRALSLGLMPIVFLNKADRMESLGRLESGQTELELMDLFQVLGASDEQMEYRTLFGSGRGGWVTENVDVALEIANKKGGGGSMEQAASMRGLLDAILEDIPAPSVHWYGSGGGGAAGEGDEARGVEDFVNEPFSMTANTVGYDPYLGRTCTGRIYSGCISSGDSITLLPRATETDDEASSESANNKYTGPTTQVSGIFANRGISRVPLDPPLAHAGDIVTLTGVPDSMKVGDTLTSSANRVPRAVDTPPLAPPTLSCLFGANNGPLAGKEGTMISSSHVRARLISETDNNVTLTVEKCENDAEKTVVYGRGELQIGILVEQMRREGYEMIITPPQILTTICPNTGVKLEPYEEVIVDVDAEYSGTVVNSLTGARKGVLVEMSDDKQGKTRMKFEVPSRGLLGFGPEIATATRGTAVMHHCYIEDREYAGTMGSTSERGKLVSNESGKATLFALESLSARGTLFIAPGDMVYPGMVIGENSKAGELEVNPVRAKAVTNMRTTSKEEKMYLPPPKRMNVEELIGYMSEDEVIEVTPLSVRLRKLELDAGVRERAARTKKKQLESLKQQSKGGGKKK</sequence>
<gene>
    <name evidence="4" type="ORF">ACHAWU_010396</name>
</gene>
<dbReference type="PROSITE" id="PS51722">
    <property type="entry name" value="G_TR_2"/>
    <property type="match status" value="1"/>
</dbReference>
<dbReference type="AlphaFoldDB" id="A0ABD3MMD7"/>
<evidence type="ECO:0000256" key="1">
    <source>
        <dbReference type="ARBA" id="ARBA00004229"/>
    </source>
</evidence>
<evidence type="ECO:0000259" key="3">
    <source>
        <dbReference type="PROSITE" id="PS51722"/>
    </source>
</evidence>
<reference evidence="4 5" key="1">
    <citation type="submission" date="2024-10" db="EMBL/GenBank/DDBJ databases">
        <title>Updated reference genomes for cyclostephanoid diatoms.</title>
        <authorList>
            <person name="Roberts W.R."/>
            <person name="Alverson A.J."/>
        </authorList>
    </citation>
    <scope>NUCLEOTIDE SEQUENCE [LARGE SCALE GENOMIC DNA]</scope>
    <source>
        <strain evidence="4 5">AJA232-27</strain>
    </source>
</reference>
<feature type="region of interest" description="Disordered" evidence="2">
    <location>
        <begin position="475"/>
        <end position="495"/>
    </location>
</feature>
<dbReference type="Gene3D" id="3.40.50.300">
    <property type="entry name" value="P-loop containing nucleotide triphosphate hydrolases"/>
    <property type="match status" value="1"/>
</dbReference>
<dbReference type="SUPFAM" id="SSF52540">
    <property type="entry name" value="P-loop containing nucleoside triphosphate hydrolases"/>
    <property type="match status" value="1"/>
</dbReference>
<dbReference type="InterPro" id="IPR035647">
    <property type="entry name" value="EFG_III/V"/>
</dbReference>
<comment type="caution">
    <text evidence="4">The sequence shown here is derived from an EMBL/GenBank/DDBJ whole genome shotgun (WGS) entry which is preliminary data.</text>
</comment>
<dbReference type="InterPro" id="IPR000640">
    <property type="entry name" value="EFG_V-like"/>
</dbReference>
<dbReference type="InterPro" id="IPR042116">
    <property type="entry name" value="TypA/BipA_C"/>
</dbReference>
<protein>
    <recommendedName>
        <fullName evidence="3">Tr-type G domain-containing protein</fullName>
    </recommendedName>
</protein>
<organism evidence="4 5">
    <name type="scientific">Discostella pseudostelligera</name>
    <dbReference type="NCBI Taxonomy" id="259834"/>
    <lineage>
        <taxon>Eukaryota</taxon>
        <taxon>Sar</taxon>
        <taxon>Stramenopiles</taxon>
        <taxon>Ochrophyta</taxon>
        <taxon>Bacillariophyta</taxon>
        <taxon>Coscinodiscophyceae</taxon>
        <taxon>Thalassiosirophycidae</taxon>
        <taxon>Stephanodiscales</taxon>
        <taxon>Stephanodiscaceae</taxon>
        <taxon>Discostella</taxon>
    </lineage>
</organism>
<feature type="compositionally biased region" description="Low complexity" evidence="2">
    <location>
        <begin position="171"/>
        <end position="211"/>
    </location>
</feature>
<evidence type="ECO:0000313" key="5">
    <source>
        <dbReference type="Proteomes" id="UP001530293"/>
    </source>
</evidence>
<dbReference type="PANTHER" id="PTHR42908">
    <property type="entry name" value="TRANSLATION ELONGATION FACTOR-RELATED"/>
    <property type="match status" value="1"/>
</dbReference>
<feature type="region of interest" description="Disordered" evidence="2">
    <location>
        <begin position="854"/>
        <end position="878"/>
    </location>
</feature>
<dbReference type="Pfam" id="PF00679">
    <property type="entry name" value="EFG_C"/>
    <property type="match status" value="1"/>
</dbReference>
<feature type="domain" description="Tr-type G" evidence="3">
    <location>
        <begin position="139"/>
        <end position="408"/>
    </location>
</feature>
<accession>A0ABD3MMD7</accession>
<evidence type="ECO:0000256" key="2">
    <source>
        <dbReference type="SAM" id="MobiDB-lite"/>
    </source>
</evidence>
<dbReference type="SUPFAM" id="SSF54980">
    <property type="entry name" value="EF-G C-terminal domain-like"/>
    <property type="match status" value="2"/>
</dbReference>
<feature type="region of interest" description="Disordered" evidence="2">
    <location>
        <begin position="171"/>
        <end position="216"/>
    </location>
</feature>
<dbReference type="InterPro" id="IPR009000">
    <property type="entry name" value="Transl_B-barrel_sf"/>
</dbReference>
<dbReference type="Gene3D" id="3.30.70.240">
    <property type="match status" value="1"/>
</dbReference>
<dbReference type="Gene3D" id="3.30.70.870">
    <property type="entry name" value="Elongation Factor G (Translational Gtpase), domain 3"/>
    <property type="match status" value="1"/>
</dbReference>
<keyword evidence="5" id="KW-1185">Reference proteome</keyword>
<feature type="compositionally biased region" description="Basic and acidic residues" evidence="2">
    <location>
        <begin position="854"/>
        <end position="865"/>
    </location>
</feature>
<dbReference type="InterPro" id="IPR004161">
    <property type="entry name" value="EFTu-like_2"/>
</dbReference>
<dbReference type="PANTHER" id="PTHR42908:SF8">
    <property type="entry name" value="TR-TYPE G DOMAIN-CONTAINING PROTEIN"/>
    <property type="match status" value="1"/>
</dbReference>
<dbReference type="InterPro" id="IPR000795">
    <property type="entry name" value="T_Tr_GTP-bd_dom"/>
</dbReference>
<dbReference type="InterPro" id="IPR048876">
    <property type="entry name" value="BipA_C"/>
</dbReference>
<dbReference type="InterPro" id="IPR027417">
    <property type="entry name" value="P-loop_NTPase"/>
</dbReference>
<dbReference type="Gene3D" id="2.40.50.250">
    <property type="entry name" value="bipa protein"/>
    <property type="match status" value="1"/>
</dbReference>
<dbReference type="EMBL" id="JALLBG020000097">
    <property type="protein sequence ID" value="KAL3765205.1"/>
    <property type="molecule type" value="Genomic_DNA"/>
</dbReference>
<dbReference type="FunFam" id="3.30.70.240:FF:000002">
    <property type="entry name" value="GTP-binding protein TypA"/>
    <property type="match status" value="1"/>
</dbReference>
<dbReference type="GO" id="GO:0009507">
    <property type="term" value="C:chloroplast"/>
    <property type="evidence" value="ECO:0007669"/>
    <property type="project" value="UniProtKB-SubCell"/>
</dbReference>
<dbReference type="Gene3D" id="2.40.30.10">
    <property type="entry name" value="Translation factors"/>
    <property type="match status" value="1"/>
</dbReference>